<reference evidence="1 2" key="1">
    <citation type="journal article" date="2007" name="Int. J. Syst. Evol. Microbiol.">
        <title>Description of Pelomonas aquatica sp. nov. and Pelomonas puraquae sp. nov., isolated from industrial and haemodialysis water.</title>
        <authorList>
            <person name="Gomila M."/>
            <person name="Bowien B."/>
            <person name="Falsen E."/>
            <person name="Moore E.R."/>
            <person name="Lalucat J."/>
        </authorList>
    </citation>
    <scope>NUCLEOTIDE SEQUENCE [LARGE SCALE GENOMIC DNA]</scope>
    <source>
        <strain evidence="1 2">CCUG 52769</strain>
    </source>
</reference>
<evidence type="ECO:0000313" key="1">
    <source>
        <dbReference type="EMBL" id="OWR01713.1"/>
    </source>
</evidence>
<gene>
    <name evidence="1" type="ORF">CDO81_23385</name>
</gene>
<protein>
    <submittedName>
        <fullName evidence="1">Uncharacterized protein</fullName>
    </submittedName>
</protein>
<name>A0A254N9B2_9BURK</name>
<dbReference type="EMBL" id="NISI01000013">
    <property type="protein sequence ID" value="OWR01713.1"/>
    <property type="molecule type" value="Genomic_DNA"/>
</dbReference>
<proteinExistence type="predicted"/>
<dbReference type="RefSeq" id="WP_088485668.1">
    <property type="nucleotide sequence ID" value="NZ_NISI01000013.1"/>
</dbReference>
<comment type="caution">
    <text evidence="1">The sequence shown here is derived from an EMBL/GenBank/DDBJ whole genome shotgun (WGS) entry which is preliminary data.</text>
</comment>
<organism evidence="1 2">
    <name type="scientific">Roseateles puraquae</name>
    <dbReference type="NCBI Taxonomy" id="431059"/>
    <lineage>
        <taxon>Bacteria</taxon>
        <taxon>Pseudomonadati</taxon>
        <taxon>Pseudomonadota</taxon>
        <taxon>Betaproteobacteria</taxon>
        <taxon>Burkholderiales</taxon>
        <taxon>Sphaerotilaceae</taxon>
        <taxon>Roseateles</taxon>
    </lineage>
</organism>
<evidence type="ECO:0000313" key="2">
    <source>
        <dbReference type="Proteomes" id="UP000197446"/>
    </source>
</evidence>
<keyword evidence="2" id="KW-1185">Reference proteome</keyword>
<sequence length="205" mass="21936">MLKQKLPPALASGERLLVWSALLIGLAGCASGTCSDQQLLQPSASPTAVFSVDRQSEYDALFLEGGAIALWLEPCLGSDTRRLLPGTLCGTVIVSPGTRFAFLDALVQVRDGAGATLRSIALRPKAFKVGVTEVGSSEPGQASWLVNRPYRLPGSRLPFVVFDEPYEAGPVELRLPQMAVNSVTTAFPPITLRPAVAKRCYRGPW</sequence>
<accession>A0A254N9B2</accession>
<dbReference type="AlphaFoldDB" id="A0A254N9B2"/>
<dbReference type="Proteomes" id="UP000197446">
    <property type="component" value="Unassembled WGS sequence"/>
</dbReference>
<dbReference type="PROSITE" id="PS51257">
    <property type="entry name" value="PROKAR_LIPOPROTEIN"/>
    <property type="match status" value="1"/>
</dbReference>